<dbReference type="KEGG" id="ppru:FDP22_24220"/>
<dbReference type="NCBIfam" id="NF002823">
    <property type="entry name" value="PRK02991.1"/>
    <property type="match status" value="1"/>
</dbReference>
<dbReference type="Pfam" id="PF00291">
    <property type="entry name" value="PALP"/>
    <property type="match status" value="1"/>
</dbReference>
<dbReference type="SUPFAM" id="SSF53686">
    <property type="entry name" value="Tryptophan synthase beta subunit-like PLP-dependent enzymes"/>
    <property type="match status" value="1"/>
</dbReference>
<dbReference type="GO" id="GO:0030170">
    <property type="term" value="F:pyridoxal phosphate binding"/>
    <property type="evidence" value="ECO:0007669"/>
    <property type="project" value="InterPro"/>
</dbReference>
<dbReference type="PANTHER" id="PTHR48078:SF9">
    <property type="entry name" value="D-SERINE DEHYDRATASE"/>
    <property type="match status" value="1"/>
</dbReference>
<dbReference type="RefSeq" id="WP_138578991.1">
    <property type="nucleotide sequence ID" value="NZ_CP040824.1"/>
</dbReference>
<comment type="cofactor">
    <cofactor evidence="1 4">
        <name>pyridoxal 5'-phosphate</name>
        <dbReference type="ChEBI" id="CHEBI:597326"/>
    </cofactor>
</comment>
<keyword evidence="7" id="KW-1185">Reference proteome</keyword>
<dbReference type="Gene3D" id="3.40.50.1100">
    <property type="match status" value="2"/>
</dbReference>
<protein>
    <recommendedName>
        <fullName evidence="4">Probable D-serine dehydratase</fullName>
        <ecNumber evidence="4">4.3.1.18</ecNumber>
    </recommendedName>
    <alternativeName>
        <fullName evidence="4">D-serine deaminase</fullName>
        <shortName evidence="4">DSD</shortName>
    </alternativeName>
</protein>
<dbReference type="InterPro" id="IPR001926">
    <property type="entry name" value="TrpB-like_PALP"/>
</dbReference>
<feature type="modified residue" description="N6-(pyridoxal phosphate)lysine" evidence="4">
    <location>
        <position position="103"/>
    </location>
</feature>
<dbReference type="GO" id="GO:0009097">
    <property type="term" value="P:isoleucine biosynthetic process"/>
    <property type="evidence" value="ECO:0007669"/>
    <property type="project" value="TreeGrafter"/>
</dbReference>
<dbReference type="PANTHER" id="PTHR48078">
    <property type="entry name" value="THREONINE DEHYDRATASE, MITOCHONDRIAL-RELATED"/>
    <property type="match status" value="1"/>
</dbReference>
<dbReference type="OrthoDB" id="9780546at2"/>
<organism evidence="6 7">
    <name type="scientific">Paroceanicella profunda</name>
    <dbReference type="NCBI Taxonomy" id="2579971"/>
    <lineage>
        <taxon>Bacteria</taxon>
        <taxon>Pseudomonadati</taxon>
        <taxon>Pseudomonadota</taxon>
        <taxon>Alphaproteobacteria</taxon>
        <taxon>Rhodobacterales</taxon>
        <taxon>Paracoccaceae</taxon>
        <taxon>Paroceanicella</taxon>
    </lineage>
</organism>
<evidence type="ECO:0000256" key="4">
    <source>
        <dbReference type="HAMAP-Rule" id="MF_01030"/>
    </source>
</evidence>
<dbReference type="HAMAP" id="MF_01030">
    <property type="entry name" value="D_Ser_dehydrat"/>
    <property type="match status" value="1"/>
</dbReference>
<gene>
    <name evidence="4" type="primary">dsdA</name>
    <name evidence="6" type="ORF">FDP22_24220</name>
</gene>
<comment type="similarity">
    <text evidence="4">Belongs to the serine/threonine dehydratase family. DsdA subfamily.</text>
</comment>
<evidence type="ECO:0000313" key="7">
    <source>
        <dbReference type="Proteomes" id="UP000305888"/>
    </source>
</evidence>
<dbReference type="GO" id="GO:0008721">
    <property type="term" value="F:D-serine ammonia-lyase activity"/>
    <property type="evidence" value="ECO:0007669"/>
    <property type="project" value="UniProtKB-EC"/>
</dbReference>
<reference evidence="6 7" key="1">
    <citation type="submission" date="2019-06" db="EMBL/GenBank/DDBJ databases">
        <title>Genome sequence of Rhodobacteraceae bacterium D4M1.</title>
        <authorList>
            <person name="Cao J."/>
        </authorList>
    </citation>
    <scope>NUCLEOTIDE SEQUENCE [LARGE SCALE GENOMIC DNA]</scope>
    <source>
        <strain evidence="6 7">D4M1</strain>
        <plasmid evidence="7">pd4m1f</plasmid>
    </source>
</reference>
<keyword evidence="6" id="KW-0614">Plasmid</keyword>
<evidence type="ECO:0000256" key="1">
    <source>
        <dbReference type="ARBA" id="ARBA00001933"/>
    </source>
</evidence>
<feature type="domain" description="Tryptophan synthase beta chain-like PALP" evidence="5">
    <location>
        <begin position="87"/>
        <end position="379"/>
    </location>
</feature>
<evidence type="ECO:0000256" key="3">
    <source>
        <dbReference type="ARBA" id="ARBA00023239"/>
    </source>
</evidence>
<proteinExistence type="inferred from homology"/>
<sequence>MTAPETPVLARVRAGQPTLWTNPDYAPEPDPEAAAGLATAVADWQAIAPLLAALFPELGPAGTITSDLIDIGALRAPLGYDTPAVGPLLLKADHALPVAGSVKARGGVFEVVMTAIAQARAAGLLRPGESPAALLSPQARAFFAARSVAVGSTGNLGLSVGIAARALGYRAVVHMSADAKAWKVERLRALGVEVVRHAADYTSAVAAARAASEADPLSAFVDDEDSELLFRGYSAAARELAGQLDALGLTIGPERPLLLYLPCGIGGAPGGVAWGARGMFGPDVHPFFVEPVQSPSALVQMARGVEVPSSVYDLGLSNRTEADGMAVATMSALVARRMTRRLAGVFTVGDDDLLRSLALAHDTAGLRLEPSAAAGFAGPHFTALSPQGAGFRARHLPPERAAQAVHVVWATGGSFVPDARFRGFLDAGRALGTSLDFSRT</sequence>
<dbReference type="EMBL" id="CP040824">
    <property type="protein sequence ID" value="QDL94967.1"/>
    <property type="molecule type" value="Genomic_DNA"/>
</dbReference>
<evidence type="ECO:0000313" key="6">
    <source>
        <dbReference type="EMBL" id="QDL94967.1"/>
    </source>
</evidence>
<accession>A0A5B8FJX1</accession>
<dbReference type="InterPro" id="IPR011780">
    <property type="entry name" value="D_Ser_am_lyase"/>
</dbReference>
<evidence type="ECO:0000256" key="2">
    <source>
        <dbReference type="ARBA" id="ARBA00022898"/>
    </source>
</evidence>
<dbReference type="AlphaFoldDB" id="A0A5B8FJX1"/>
<name>A0A5B8FJX1_9RHOB</name>
<geneLocation type="plasmid" evidence="7">
    <name>pd4m1f</name>
</geneLocation>
<dbReference type="GO" id="GO:0036088">
    <property type="term" value="P:D-serine catabolic process"/>
    <property type="evidence" value="ECO:0007669"/>
    <property type="project" value="TreeGrafter"/>
</dbReference>
<comment type="catalytic activity">
    <reaction evidence="4">
        <text>D-serine = pyruvate + NH4(+)</text>
        <dbReference type="Rhea" id="RHEA:13977"/>
        <dbReference type="ChEBI" id="CHEBI:15361"/>
        <dbReference type="ChEBI" id="CHEBI:28938"/>
        <dbReference type="ChEBI" id="CHEBI:35247"/>
        <dbReference type="EC" id="4.3.1.18"/>
    </reaction>
</comment>
<dbReference type="EC" id="4.3.1.18" evidence="4"/>
<dbReference type="NCBIfam" id="TIGR02035">
    <property type="entry name" value="D_Ser_am_lyase"/>
    <property type="match status" value="1"/>
</dbReference>
<evidence type="ECO:0000259" key="5">
    <source>
        <dbReference type="Pfam" id="PF00291"/>
    </source>
</evidence>
<keyword evidence="2 4" id="KW-0663">Pyridoxal phosphate</keyword>
<keyword evidence="3 4" id="KW-0456">Lyase</keyword>
<dbReference type="Proteomes" id="UP000305888">
    <property type="component" value="Plasmid pD4M1F"/>
</dbReference>
<dbReference type="InterPro" id="IPR036052">
    <property type="entry name" value="TrpB-like_PALP_sf"/>
</dbReference>
<dbReference type="InterPro" id="IPR050147">
    <property type="entry name" value="Ser/Thr_Dehydratase"/>
</dbReference>
<dbReference type="GO" id="GO:0016836">
    <property type="term" value="F:hydro-lyase activity"/>
    <property type="evidence" value="ECO:0007669"/>
    <property type="project" value="UniProtKB-UniRule"/>
</dbReference>